<keyword evidence="2" id="KW-0456">Lyase</keyword>
<dbReference type="Gene3D" id="3.40.225.10">
    <property type="entry name" value="Class II aldolase/adducin N-terminal domain"/>
    <property type="match status" value="1"/>
</dbReference>
<reference evidence="4 5" key="1">
    <citation type="submission" date="2021-06" db="EMBL/GenBank/DDBJ databases">
        <title>Description of novel taxa of the family Lachnospiraceae.</title>
        <authorList>
            <person name="Chaplin A.V."/>
            <person name="Sokolova S.R."/>
            <person name="Pikina A.P."/>
            <person name="Korzhanova M."/>
            <person name="Belova V."/>
            <person name="Korostin D."/>
            <person name="Efimov B.A."/>
        </authorList>
    </citation>
    <scope>NUCLEOTIDE SEQUENCE [LARGE SCALE GENOMIC DNA]</scope>
    <source>
        <strain evidence="4 5">ASD4241</strain>
    </source>
</reference>
<protein>
    <submittedName>
        <fullName evidence="4">Class II aldolase/adducin family protein</fullName>
    </submittedName>
</protein>
<dbReference type="PANTHER" id="PTHR22789">
    <property type="entry name" value="FUCULOSE PHOSPHATE ALDOLASE"/>
    <property type="match status" value="1"/>
</dbReference>
<dbReference type="PANTHER" id="PTHR22789:SF0">
    <property type="entry name" value="3-OXO-TETRONATE 4-PHOSPHATE DECARBOXYLASE-RELATED"/>
    <property type="match status" value="1"/>
</dbReference>
<evidence type="ECO:0000313" key="5">
    <source>
        <dbReference type="Proteomes" id="UP001314681"/>
    </source>
</evidence>
<evidence type="ECO:0000259" key="3">
    <source>
        <dbReference type="SMART" id="SM01007"/>
    </source>
</evidence>
<keyword evidence="5" id="KW-1185">Reference proteome</keyword>
<gene>
    <name evidence="4" type="ORF">KTH90_12630</name>
</gene>
<sequence>MGNLSFMAERMEMVKVAKNMWDRKLTNAAGGNFAYRVANNRVLISPSLMSERKFCDLNACDFLLIDYDMNILEGSGNLSREAYMHVLLLKNFKNIGATIHAHPQFCMVFVAQSKPIRNITEATMKRGPVECIPYTKAYTKELHEQVYEYFDNRRELAEEQPIGAIMPMHGVVVSGPDLHMAYSMLERIEADAICNLFKNFV</sequence>
<evidence type="ECO:0000313" key="4">
    <source>
        <dbReference type="EMBL" id="MBU9726860.1"/>
    </source>
</evidence>
<dbReference type="RefSeq" id="WP_158354225.1">
    <property type="nucleotide sequence ID" value="NZ_JAHQCX010000008.1"/>
</dbReference>
<dbReference type="Pfam" id="PF00596">
    <property type="entry name" value="Aldolase_II"/>
    <property type="match status" value="1"/>
</dbReference>
<dbReference type="SUPFAM" id="SSF53639">
    <property type="entry name" value="AraD/HMP-PK domain-like"/>
    <property type="match status" value="1"/>
</dbReference>
<organism evidence="4 5">
    <name type="scientific">Diplocloster modestus</name>
    <dbReference type="NCBI Taxonomy" id="2850322"/>
    <lineage>
        <taxon>Bacteria</taxon>
        <taxon>Bacillati</taxon>
        <taxon>Bacillota</taxon>
        <taxon>Clostridia</taxon>
        <taxon>Lachnospirales</taxon>
        <taxon>Lachnospiraceae</taxon>
        <taxon>Diplocloster</taxon>
    </lineage>
</organism>
<dbReference type="EMBL" id="JAHQCX010000008">
    <property type="protein sequence ID" value="MBU9726860.1"/>
    <property type="molecule type" value="Genomic_DNA"/>
</dbReference>
<proteinExistence type="predicted"/>
<name>A0ABS6K8L2_9FIRM</name>
<dbReference type="InterPro" id="IPR050197">
    <property type="entry name" value="Aldolase_class_II_sugar_metab"/>
</dbReference>
<dbReference type="Proteomes" id="UP001314681">
    <property type="component" value="Unassembled WGS sequence"/>
</dbReference>
<dbReference type="InterPro" id="IPR036409">
    <property type="entry name" value="Aldolase_II/adducin_N_sf"/>
</dbReference>
<dbReference type="InterPro" id="IPR001303">
    <property type="entry name" value="Aldolase_II/adducin_N"/>
</dbReference>
<keyword evidence="1" id="KW-0479">Metal-binding</keyword>
<dbReference type="SMART" id="SM01007">
    <property type="entry name" value="Aldolase_II"/>
    <property type="match status" value="1"/>
</dbReference>
<evidence type="ECO:0000256" key="2">
    <source>
        <dbReference type="ARBA" id="ARBA00023239"/>
    </source>
</evidence>
<comment type="caution">
    <text evidence="4">The sequence shown here is derived from an EMBL/GenBank/DDBJ whole genome shotgun (WGS) entry which is preliminary data.</text>
</comment>
<evidence type="ECO:0000256" key="1">
    <source>
        <dbReference type="ARBA" id="ARBA00022723"/>
    </source>
</evidence>
<accession>A0ABS6K8L2</accession>
<feature type="domain" description="Class II aldolase/adducin N-terminal" evidence="3">
    <location>
        <begin position="11"/>
        <end position="196"/>
    </location>
</feature>